<name>A0AAX0IZ16_CORDP</name>
<dbReference type="InterPro" id="IPR015422">
    <property type="entry name" value="PyrdxlP-dep_Trfase_small"/>
</dbReference>
<dbReference type="GO" id="GO:0016212">
    <property type="term" value="F:kynurenine-oxoglutarate transaminase activity"/>
    <property type="evidence" value="ECO:0007669"/>
    <property type="project" value="TreeGrafter"/>
</dbReference>
<proteinExistence type="predicted"/>
<evidence type="ECO:0008006" key="7">
    <source>
        <dbReference type="Google" id="ProtNLM"/>
    </source>
</evidence>
<dbReference type="EMBL" id="LJXR01000027">
    <property type="protein sequence ID" value="OKY20719.1"/>
    <property type="molecule type" value="Genomic_DNA"/>
</dbReference>
<accession>A0AAX0IZ16</accession>
<dbReference type="InterPro" id="IPR051326">
    <property type="entry name" value="Kynurenine-oxoglutarate_AT"/>
</dbReference>
<dbReference type="PANTHER" id="PTHR43807:SF20">
    <property type="entry name" value="FI04487P"/>
    <property type="match status" value="1"/>
</dbReference>
<comment type="caution">
    <text evidence="5">The sequence shown here is derived from an EMBL/GenBank/DDBJ whole genome shotgun (WGS) entry which is preliminary data.</text>
</comment>
<evidence type="ECO:0000256" key="4">
    <source>
        <dbReference type="ARBA" id="ARBA00022898"/>
    </source>
</evidence>
<evidence type="ECO:0000256" key="1">
    <source>
        <dbReference type="ARBA" id="ARBA00001933"/>
    </source>
</evidence>
<evidence type="ECO:0000313" key="6">
    <source>
        <dbReference type="Proteomes" id="UP000186159"/>
    </source>
</evidence>
<reference evidence="5 6" key="1">
    <citation type="submission" date="2015-09" db="EMBL/GenBank/DDBJ databases">
        <title>Genome sequencing of Corynebacterium diphtheriae Bv. Gravis strain DSM 44123.</title>
        <authorList>
            <person name="Sangal V."/>
            <person name="Burkovski A."/>
        </authorList>
    </citation>
    <scope>NUCLEOTIDE SEQUENCE [LARGE SCALE GENOMIC DNA]</scope>
    <source>
        <strain evidence="5 6">DSM 44123</strain>
    </source>
</reference>
<evidence type="ECO:0000256" key="2">
    <source>
        <dbReference type="ARBA" id="ARBA00022576"/>
    </source>
</evidence>
<evidence type="ECO:0000256" key="3">
    <source>
        <dbReference type="ARBA" id="ARBA00022679"/>
    </source>
</evidence>
<dbReference type="InterPro" id="IPR015424">
    <property type="entry name" value="PyrdxlP-dep_Trfase"/>
</dbReference>
<keyword evidence="2" id="KW-0032">Aminotransferase</keyword>
<evidence type="ECO:0000313" key="5">
    <source>
        <dbReference type="EMBL" id="OKY20719.1"/>
    </source>
</evidence>
<comment type="cofactor">
    <cofactor evidence="1">
        <name>pyridoxal 5'-phosphate</name>
        <dbReference type="ChEBI" id="CHEBI:597326"/>
    </cofactor>
</comment>
<dbReference type="GO" id="GO:0005737">
    <property type="term" value="C:cytoplasm"/>
    <property type="evidence" value="ECO:0007669"/>
    <property type="project" value="TreeGrafter"/>
</dbReference>
<dbReference type="AlphaFoldDB" id="A0AAX0IZ16"/>
<dbReference type="Proteomes" id="UP000186159">
    <property type="component" value="Unassembled WGS sequence"/>
</dbReference>
<organism evidence="5 6">
    <name type="scientific">Corynebacterium diphtheriae bv. gravis</name>
    <dbReference type="NCBI Taxonomy" id="1720349"/>
    <lineage>
        <taxon>Bacteria</taxon>
        <taxon>Bacillati</taxon>
        <taxon>Actinomycetota</taxon>
        <taxon>Actinomycetes</taxon>
        <taxon>Mycobacteriales</taxon>
        <taxon>Corynebacteriaceae</taxon>
        <taxon>Corynebacterium</taxon>
    </lineage>
</organism>
<protein>
    <recommendedName>
        <fullName evidence="7">Aminotransferase</fullName>
    </recommendedName>
</protein>
<keyword evidence="4" id="KW-0663">Pyridoxal phosphate</keyword>
<sequence length="89" mass="9894">MLSHALKTAGFHVSNTKGTFYIVADSCDLSTNDGPDFCYNLITDCNVAAIPISVFTDHREPWRTKLRFTFGKKRIVIEEAAQALISASR</sequence>
<dbReference type="Gene3D" id="3.90.1150.10">
    <property type="entry name" value="Aspartate Aminotransferase, domain 1"/>
    <property type="match status" value="1"/>
</dbReference>
<dbReference type="PANTHER" id="PTHR43807">
    <property type="entry name" value="FI04487P"/>
    <property type="match status" value="1"/>
</dbReference>
<gene>
    <name evidence="5" type="ORF">AOT42_07975</name>
</gene>
<keyword evidence="3" id="KW-0808">Transferase</keyword>
<dbReference type="SUPFAM" id="SSF53383">
    <property type="entry name" value="PLP-dependent transferases"/>
    <property type="match status" value="1"/>
</dbReference>